<evidence type="ECO:0000256" key="4">
    <source>
        <dbReference type="ARBA" id="ARBA00022839"/>
    </source>
</evidence>
<dbReference type="InterPro" id="IPR014001">
    <property type="entry name" value="Helicase_ATP-bd"/>
</dbReference>
<organism evidence="10 11">
    <name type="scientific">Perspicuibacillus lycopersici</name>
    <dbReference type="NCBI Taxonomy" id="1325689"/>
    <lineage>
        <taxon>Bacteria</taxon>
        <taxon>Bacillati</taxon>
        <taxon>Bacillota</taxon>
        <taxon>Bacilli</taxon>
        <taxon>Bacillales</taxon>
        <taxon>Bacillaceae</taxon>
        <taxon>Perspicuibacillus</taxon>
    </lineage>
</organism>
<dbReference type="InterPro" id="IPR027417">
    <property type="entry name" value="P-loop_NTPase"/>
</dbReference>
<dbReference type="InterPro" id="IPR013520">
    <property type="entry name" value="Ribonucl_H"/>
</dbReference>
<dbReference type="InterPro" id="IPR045028">
    <property type="entry name" value="DinG/Rad3-like"/>
</dbReference>
<dbReference type="InterPro" id="IPR006054">
    <property type="entry name" value="DnaQ"/>
</dbReference>
<dbReference type="Gene3D" id="3.40.50.300">
    <property type="entry name" value="P-loop containing nucleotide triphosphate hydrolases"/>
    <property type="match status" value="2"/>
</dbReference>
<dbReference type="GO" id="GO:0016818">
    <property type="term" value="F:hydrolase activity, acting on acid anhydrides, in phosphorus-containing anhydrides"/>
    <property type="evidence" value="ECO:0007669"/>
    <property type="project" value="InterPro"/>
</dbReference>
<dbReference type="PANTHER" id="PTHR11472">
    <property type="entry name" value="DNA REPAIR DEAD HELICASE RAD3/XP-D SUBFAMILY MEMBER"/>
    <property type="match status" value="1"/>
</dbReference>
<dbReference type="InterPro" id="IPR012337">
    <property type="entry name" value="RNaseH-like_sf"/>
</dbReference>
<dbReference type="NCBIfam" id="NF005981">
    <property type="entry name" value="PRK08074.1"/>
    <property type="match status" value="1"/>
</dbReference>
<evidence type="ECO:0000256" key="5">
    <source>
        <dbReference type="ARBA" id="ARBA00022840"/>
    </source>
</evidence>
<dbReference type="GO" id="GO:0006260">
    <property type="term" value="P:DNA replication"/>
    <property type="evidence" value="ECO:0007669"/>
    <property type="project" value="InterPro"/>
</dbReference>
<dbReference type="Pfam" id="PF13307">
    <property type="entry name" value="Helicase_C_2"/>
    <property type="match status" value="1"/>
</dbReference>
<dbReference type="Proteomes" id="UP001209318">
    <property type="component" value="Unassembled WGS sequence"/>
</dbReference>
<evidence type="ECO:0000256" key="2">
    <source>
        <dbReference type="ARBA" id="ARBA00022741"/>
    </source>
</evidence>
<evidence type="ECO:0000256" key="6">
    <source>
        <dbReference type="HAMAP-Rule" id="MF_02206"/>
    </source>
</evidence>
<dbReference type="GO" id="GO:0008408">
    <property type="term" value="F:3'-5' exonuclease activity"/>
    <property type="evidence" value="ECO:0007669"/>
    <property type="project" value="UniProtKB-UniRule"/>
</dbReference>
<evidence type="ECO:0000313" key="11">
    <source>
        <dbReference type="Proteomes" id="UP001209318"/>
    </source>
</evidence>
<protein>
    <recommendedName>
        <fullName evidence="6 7">3'-5' exonuclease DinG</fullName>
        <ecNumber evidence="6 7">3.1.-.-</ecNumber>
    </recommendedName>
</protein>
<evidence type="ECO:0000256" key="1">
    <source>
        <dbReference type="ARBA" id="ARBA00022722"/>
    </source>
</evidence>
<dbReference type="NCBIfam" id="TIGR01407">
    <property type="entry name" value="dinG_rel"/>
    <property type="match status" value="1"/>
</dbReference>
<dbReference type="RefSeq" id="WP_263072924.1">
    <property type="nucleotide sequence ID" value="NZ_JAOUSF010000003.1"/>
</dbReference>
<dbReference type="AlphaFoldDB" id="A0AAE3IUK2"/>
<comment type="similarity">
    <text evidence="6 7">Belongs to the helicase family. DinG subfamily. Type 2 sub-subfamily.</text>
</comment>
<name>A0AAE3IUK2_9BACI</name>
<keyword evidence="4 6" id="KW-0269">Exonuclease</keyword>
<keyword evidence="10" id="KW-0347">Helicase</keyword>
<dbReference type="GO" id="GO:0003678">
    <property type="term" value="F:DNA helicase activity"/>
    <property type="evidence" value="ECO:0007669"/>
    <property type="project" value="TreeGrafter"/>
</dbReference>
<comment type="caution">
    <text evidence="10">The sequence shown here is derived from an EMBL/GenBank/DDBJ whole genome shotgun (WGS) entry which is preliminary data.</text>
</comment>
<dbReference type="SUPFAM" id="SSF52540">
    <property type="entry name" value="P-loop containing nucleoside triphosphate hydrolases"/>
    <property type="match status" value="1"/>
</dbReference>
<dbReference type="GO" id="GO:0003887">
    <property type="term" value="F:DNA-directed DNA polymerase activity"/>
    <property type="evidence" value="ECO:0007669"/>
    <property type="project" value="InterPro"/>
</dbReference>
<dbReference type="CDD" id="cd06127">
    <property type="entry name" value="DEDDh"/>
    <property type="match status" value="1"/>
</dbReference>
<feature type="domain" description="Helicase ATP-binding" evidence="8">
    <location>
        <begin position="268"/>
        <end position="510"/>
    </location>
</feature>
<evidence type="ECO:0000256" key="3">
    <source>
        <dbReference type="ARBA" id="ARBA00022801"/>
    </source>
</evidence>
<dbReference type="GO" id="GO:0003677">
    <property type="term" value="F:DNA binding"/>
    <property type="evidence" value="ECO:0007669"/>
    <property type="project" value="InterPro"/>
</dbReference>
<evidence type="ECO:0000256" key="7">
    <source>
        <dbReference type="RuleBase" id="RU364106"/>
    </source>
</evidence>
<feature type="short sequence motif" description="DEAH box" evidence="6">
    <location>
        <begin position="460"/>
        <end position="463"/>
    </location>
</feature>
<feature type="domain" description="Helicase ATP-binding" evidence="9">
    <location>
        <begin position="246"/>
        <end position="509"/>
    </location>
</feature>
<dbReference type="PANTHER" id="PTHR11472:SF34">
    <property type="entry name" value="REGULATOR OF TELOMERE ELONGATION HELICASE 1"/>
    <property type="match status" value="1"/>
</dbReference>
<dbReference type="InterPro" id="IPR014013">
    <property type="entry name" value="Helic_SF1/SF2_ATP-bd_DinG/Rad3"/>
</dbReference>
<evidence type="ECO:0000313" key="10">
    <source>
        <dbReference type="EMBL" id="MCU9613684.1"/>
    </source>
</evidence>
<dbReference type="SUPFAM" id="SSF53098">
    <property type="entry name" value="Ribonuclease H-like"/>
    <property type="match status" value="1"/>
</dbReference>
<reference evidence="10" key="1">
    <citation type="submission" date="2022-10" db="EMBL/GenBank/DDBJ databases">
        <title>Description of Fervidibacillus gen. nov. in the family Fervidibacillaceae fam. nov. with two species, Fervidibacillus albus sp. nov., and Fervidibacillus halotolerans sp. nov., isolated from tidal flat sediments.</title>
        <authorList>
            <person name="Kwon K.K."/>
            <person name="Yang S.-H."/>
        </authorList>
    </citation>
    <scope>NUCLEOTIDE SEQUENCE</scope>
    <source>
        <strain evidence="10">JCM 19140</strain>
    </source>
</reference>
<feature type="binding site" evidence="6">
    <location>
        <begin position="281"/>
        <end position="288"/>
    </location>
    <ligand>
        <name>ATP</name>
        <dbReference type="ChEBI" id="CHEBI:30616"/>
    </ligand>
</feature>
<dbReference type="Pfam" id="PF00929">
    <property type="entry name" value="RNase_T"/>
    <property type="match status" value="1"/>
</dbReference>
<gene>
    <name evidence="6 7 10" type="primary">dinG</name>
    <name evidence="10" type="ORF">OEV98_08935</name>
</gene>
<dbReference type="GO" id="GO:0005524">
    <property type="term" value="F:ATP binding"/>
    <property type="evidence" value="ECO:0007669"/>
    <property type="project" value="UniProtKB-UniRule"/>
</dbReference>
<keyword evidence="5 6" id="KW-0067">ATP-binding</keyword>
<evidence type="ECO:0000259" key="8">
    <source>
        <dbReference type="PROSITE" id="PS51192"/>
    </source>
</evidence>
<keyword evidence="11" id="KW-1185">Reference proteome</keyword>
<dbReference type="SMART" id="SM00491">
    <property type="entry name" value="HELICc2"/>
    <property type="match status" value="1"/>
</dbReference>
<keyword evidence="2 6" id="KW-0547">Nucleotide-binding</keyword>
<dbReference type="EMBL" id="JAOUSF010000003">
    <property type="protein sequence ID" value="MCU9613684.1"/>
    <property type="molecule type" value="Genomic_DNA"/>
</dbReference>
<dbReference type="PROSITE" id="PS51193">
    <property type="entry name" value="HELICASE_ATP_BIND_2"/>
    <property type="match status" value="1"/>
</dbReference>
<dbReference type="InterPro" id="IPR036397">
    <property type="entry name" value="RNaseH_sf"/>
</dbReference>
<dbReference type="SMART" id="SM00487">
    <property type="entry name" value="DEXDc"/>
    <property type="match status" value="1"/>
</dbReference>
<dbReference type="InterPro" id="IPR006555">
    <property type="entry name" value="ATP-dep_Helicase_C"/>
</dbReference>
<sequence length="932" mass="107404">MNKFVVVDIETTGNSLKKGDRIIQFAAVIIENGAIVDTYTTYINPEIMISPFITELTGIDNTTVADAPLFHEVADSIANLLEDACFVAHNVHFDLNFLQDELELAGLPKLACPIIDTVEMSRILMPTLDSYKLNDIAIVAGFDHDRPHQADSDAFVTAEWFLSLYDKALQLPTELLNQLYKLSKLLKTNVAELFSYLIRNKANQQQIPETLQFFRGLMLKKVQIAPITHSEPVAFPSDRKEKMELLQKGYSAQYEERTEQGDMIQFVYDSLREGDITLVEAEPGFGKTISYLLPAAIFSINKEQPVIIATHTILQQHQIIENELPRLNKMLNKKINVQVIKGKSHYLNLWKFERILRQENEHYDEIITKMQILVWLTETETGDVDELNLSSGGIHFWYRVSSTSVENETEINPWGKMEFYQRAMYRAANANLIITNHHFLLADVTGNIRFLPSYDYVIIDEAHHFEKNATKFYGNQISYRKMKYLLGQLGTVEQQKLLGKIYRLLIDKNIHMQTNATTLNKHIESFTNMCEEFFQLCLSFSKKRQKNAYGKVSTSISFLDNSRLTYAWERLYDAFTILYEDFENYYEKLSNMYSLLSEAEKIILEDFLLLLLDFQTMERFHQDVFYQQDVIIWMETDDRSPLPSLVLYSQPLFVGEQLAETLYSEKKSIIFTSATLTVKNSFAYIMEQLGLNHFPVHYNQYKAPFSYTNQVNLYAMEDLPNISEVDEQEFIATISSYITSIAEAVEGRMLILFTSHEMLKHTYYLVKESGLLEDYVLLAQGISGGSSQRLRKQFGRFDKAILFGSYTFWEGMDIGKDALSAIIMIRLPFTSPKEPVHHGKVQLLKEQGKSAFYEFSLPEAVIRFKQGFGRLIRSKEDTGNFIIFDKRIYTSKYGTTFLQSIPKTPLQLMTIDALCNKLEANRVGTNSKDPED</sequence>
<dbReference type="SMART" id="SM00479">
    <property type="entry name" value="EXOIII"/>
    <property type="match status" value="1"/>
</dbReference>
<comment type="function">
    <text evidence="6 7">3'-5' exonuclease.</text>
</comment>
<evidence type="ECO:0000259" key="9">
    <source>
        <dbReference type="PROSITE" id="PS51193"/>
    </source>
</evidence>
<dbReference type="NCBIfam" id="TIGR00573">
    <property type="entry name" value="dnaq"/>
    <property type="match status" value="1"/>
</dbReference>
<dbReference type="PROSITE" id="PS51192">
    <property type="entry name" value="HELICASE_ATP_BIND_1"/>
    <property type="match status" value="1"/>
</dbReference>
<dbReference type="Gene3D" id="3.30.420.10">
    <property type="entry name" value="Ribonuclease H-like superfamily/Ribonuclease H"/>
    <property type="match status" value="1"/>
</dbReference>
<dbReference type="EC" id="3.1.-.-" evidence="6 7"/>
<accession>A0AAE3IUK2</accession>
<proteinExistence type="inferred from homology"/>
<dbReference type="FunFam" id="3.30.420.10:FF:000045">
    <property type="entry name" value="3'-5' exonuclease DinG"/>
    <property type="match status" value="1"/>
</dbReference>
<keyword evidence="3 6" id="KW-0378">Hydrolase</keyword>
<dbReference type="HAMAP" id="MF_02206">
    <property type="entry name" value="DinG_exonucl"/>
    <property type="match status" value="1"/>
</dbReference>
<keyword evidence="1 6" id="KW-0540">Nuclease</keyword>
<dbReference type="InterPro" id="IPR006310">
    <property type="entry name" value="DinG"/>
</dbReference>